<evidence type="ECO:0000313" key="11">
    <source>
        <dbReference type="Proteomes" id="UP000198224"/>
    </source>
</evidence>
<dbReference type="CDD" id="cd17321">
    <property type="entry name" value="MFS_MMR_MDR_like"/>
    <property type="match status" value="1"/>
</dbReference>
<sequence>METSSLAESSRRAGPREWIGLAVLALPTILLSLDATVLYLATPHLGADLRPDGNQLLWIVDIYGFMIAGFLLTMGSLGDRMGRRRLLMIGAAAFAAASVLAAYAPTPEVLIAARALLGIAGATLMPSTLALISNMFHQPQQRGMAIGLWVACFSVGIAIGPIAGGLLLESFWWGSVFLLGVPVMVLLLVTAPALLPEYRDPQAGRLDLVSVLLSLGAVLPFVYAVKEFAKDGFGLLPLIALAIGVVLGIVFAQRQNRLADPLLDLRLFRERSFNAALAILLLGLGIMGGVYLFVTQYLQLIEGLSPMVAGLWLLPAALALIVASSVTPLIARRVSPGYVVAGALALSGLGYLMISQVGTSSGLPLLVAGFVLVYVGTSPTMVLGTDLVVGAAPPEKAGSAAAMSESAMEFGIAFGVAVLGVVGTTVYRNEMTGPAPAEVPPAAYDAARESVVAAQGEAATLAEGAATALLQPAREAFVAGMNLVGWLSFAAVAVLAVIAVVMLRHVPPTGADGATADAADGPTGATAAEAAGTAVDRSHDEGLAPA</sequence>
<keyword evidence="6 8" id="KW-0472">Membrane</keyword>
<feature type="transmembrane region" description="Helical" evidence="8">
    <location>
        <begin position="232"/>
        <end position="252"/>
    </location>
</feature>
<dbReference type="PANTHER" id="PTHR42718:SF47">
    <property type="entry name" value="METHYL VIOLOGEN RESISTANCE PROTEIN SMVA"/>
    <property type="match status" value="1"/>
</dbReference>
<name>A0A1C4XE89_9ACTN</name>
<feature type="transmembrane region" description="Helical" evidence="8">
    <location>
        <begin position="206"/>
        <end position="226"/>
    </location>
</feature>
<dbReference type="Pfam" id="PF07690">
    <property type="entry name" value="MFS_1"/>
    <property type="match status" value="1"/>
</dbReference>
<evidence type="ECO:0000256" key="3">
    <source>
        <dbReference type="ARBA" id="ARBA00022475"/>
    </source>
</evidence>
<keyword evidence="3" id="KW-1003">Cell membrane</keyword>
<proteinExistence type="predicted"/>
<feature type="compositionally biased region" description="Low complexity" evidence="7">
    <location>
        <begin position="514"/>
        <end position="534"/>
    </location>
</feature>
<feature type="transmembrane region" description="Helical" evidence="8">
    <location>
        <begin position="483"/>
        <end position="503"/>
    </location>
</feature>
<keyword evidence="4 8" id="KW-0812">Transmembrane</keyword>
<accession>A0A1C4XE89</accession>
<feature type="transmembrane region" description="Helical" evidence="8">
    <location>
        <begin position="86"/>
        <end position="105"/>
    </location>
</feature>
<feature type="transmembrane region" description="Helical" evidence="8">
    <location>
        <begin position="273"/>
        <end position="294"/>
    </location>
</feature>
<gene>
    <name evidence="10" type="ORF">GA0070612_3499</name>
</gene>
<feature type="transmembrane region" description="Helical" evidence="8">
    <location>
        <begin position="337"/>
        <end position="354"/>
    </location>
</feature>
<dbReference type="InterPro" id="IPR001958">
    <property type="entry name" value="Tet-R_TetA/multi-R_MdtG-like"/>
</dbReference>
<feature type="transmembrane region" description="Helical" evidence="8">
    <location>
        <begin position="111"/>
        <end position="132"/>
    </location>
</feature>
<feature type="transmembrane region" description="Helical" evidence="8">
    <location>
        <begin position="21"/>
        <end position="41"/>
    </location>
</feature>
<evidence type="ECO:0000256" key="8">
    <source>
        <dbReference type="SAM" id="Phobius"/>
    </source>
</evidence>
<protein>
    <submittedName>
        <fullName evidence="10">MFS transporter, DHA2 family, multidrug resistance protein</fullName>
    </submittedName>
</protein>
<dbReference type="Proteomes" id="UP000198224">
    <property type="component" value="Chromosome I"/>
</dbReference>
<evidence type="ECO:0000256" key="7">
    <source>
        <dbReference type="SAM" id="MobiDB-lite"/>
    </source>
</evidence>
<feature type="compositionally biased region" description="Basic and acidic residues" evidence="7">
    <location>
        <begin position="536"/>
        <end position="546"/>
    </location>
</feature>
<reference evidence="11" key="1">
    <citation type="submission" date="2016-06" db="EMBL/GenBank/DDBJ databases">
        <authorList>
            <person name="Varghese N."/>
            <person name="Submissions Spin"/>
        </authorList>
    </citation>
    <scope>NUCLEOTIDE SEQUENCE [LARGE SCALE GENOMIC DNA]</scope>
    <source>
        <strain evidence="11">DSM 45160</strain>
    </source>
</reference>
<dbReference type="GO" id="GO:0005886">
    <property type="term" value="C:plasma membrane"/>
    <property type="evidence" value="ECO:0007669"/>
    <property type="project" value="UniProtKB-SubCell"/>
</dbReference>
<dbReference type="PRINTS" id="PR01035">
    <property type="entry name" value="TCRTETA"/>
</dbReference>
<keyword evidence="11" id="KW-1185">Reference proteome</keyword>
<dbReference type="InterPro" id="IPR011701">
    <property type="entry name" value="MFS"/>
</dbReference>
<keyword evidence="5 8" id="KW-1133">Transmembrane helix</keyword>
<feature type="transmembrane region" description="Helical" evidence="8">
    <location>
        <begin position="366"/>
        <end position="389"/>
    </location>
</feature>
<dbReference type="Gene3D" id="1.20.1250.20">
    <property type="entry name" value="MFS general substrate transporter like domains"/>
    <property type="match status" value="1"/>
</dbReference>
<comment type="subcellular location">
    <subcellularLocation>
        <location evidence="1">Cell membrane</location>
        <topology evidence="1">Multi-pass membrane protein</topology>
    </subcellularLocation>
</comment>
<feature type="region of interest" description="Disordered" evidence="7">
    <location>
        <begin position="514"/>
        <end position="546"/>
    </location>
</feature>
<keyword evidence="2" id="KW-0813">Transport</keyword>
<dbReference type="InterPro" id="IPR036259">
    <property type="entry name" value="MFS_trans_sf"/>
</dbReference>
<dbReference type="InterPro" id="IPR020846">
    <property type="entry name" value="MFS_dom"/>
</dbReference>
<evidence type="ECO:0000256" key="6">
    <source>
        <dbReference type="ARBA" id="ARBA00023136"/>
    </source>
</evidence>
<feature type="transmembrane region" description="Helical" evidence="8">
    <location>
        <begin position="410"/>
        <end position="427"/>
    </location>
</feature>
<dbReference type="RefSeq" id="WP_088988857.1">
    <property type="nucleotide sequence ID" value="NZ_LT607409.1"/>
</dbReference>
<dbReference type="Gene3D" id="1.20.1720.10">
    <property type="entry name" value="Multidrug resistance protein D"/>
    <property type="match status" value="1"/>
</dbReference>
<evidence type="ECO:0000256" key="2">
    <source>
        <dbReference type="ARBA" id="ARBA00022448"/>
    </source>
</evidence>
<dbReference type="EMBL" id="LT607409">
    <property type="protein sequence ID" value="SCF06687.1"/>
    <property type="molecule type" value="Genomic_DNA"/>
</dbReference>
<dbReference type="GO" id="GO:0022857">
    <property type="term" value="F:transmembrane transporter activity"/>
    <property type="evidence" value="ECO:0007669"/>
    <property type="project" value="InterPro"/>
</dbReference>
<evidence type="ECO:0000313" key="10">
    <source>
        <dbReference type="EMBL" id="SCF06687.1"/>
    </source>
</evidence>
<feature type="transmembrane region" description="Helical" evidence="8">
    <location>
        <begin position="56"/>
        <end position="74"/>
    </location>
</feature>
<dbReference type="PROSITE" id="PS50850">
    <property type="entry name" value="MFS"/>
    <property type="match status" value="1"/>
</dbReference>
<feature type="transmembrane region" description="Helical" evidence="8">
    <location>
        <begin position="306"/>
        <end position="330"/>
    </location>
</feature>
<evidence type="ECO:0000256" key="5">
    <source>
        <dbReference type="ARBA" id="ARBA00022989"/>
    </source>
</evidence>
<dbReference type="SUPFAM" id="SSF103473">
    <property type="entry name" value="MFS general substrate transporter"/>
    <property type="match status" value="1"/>
</dbReference>
<dbReference type="PANTHER" id="PTHR42718">
    <property type="entry name" value="MAJOR FACILITATOR SUPERFAMILY MULTIDRUG TRANSPORTER MFSC"/>
    <property type="match status" value="1"/>
</dbReference>
<evidence type="ECO:0000256" key="1">
    <source>
        <dbReference type="ARBA" id="ARBA00004651"/>
    </source>
</evidence>
<feature type="transmembrane region" description="Helical" evidence="8">
    <location>
        <begin position="170"/>
        <end position="194"/>
    </location>
</feature>
<dbReference type="AlphaFoldDB" id="A0A1C4XE89"/>
<feature type="transmembrane region" description="Helical" evidence="8">
    <location>
        <begin position="144"/>
        <end position="164"/>
    </location>
</feature>
<evidence type="ECO:0000259" key="9">
    <source>
        <dbReference type="PROSITE" id="PS50850"/>
    </source>
</evidence>
<feature type="domain" description="Major facilitator superfamily (MFS) profile" evidence="9">
    <location>
        <begin position="20"/>
        <end position="508"/>
    </location>
</feature>
<evidence type="ECO:0000256" key="4">
    <source>
        <dbReference type="ARBA" id="ARBA00022692"/>
    </source>
</evidence>
<organism evidence="10 11">
    <name type="scientific">Micromonospora chokoriensis</name>
    <dbReference type="NCBI Taxonomy" id="356851"/>
    <lineage>
        <taxon>Bacteria</taxon>
        <taxon>Bacillati</taxon>
        <taxon>Actinomycetota</taxon>
        <taxon>Actinomycetes</taxon>
        <taxon>Micromonosporales</taxon>
        <taxon>Micromonosporaceae</taxon>
        <taxon>Micromonospora</taxon>
    </lineage>
</organism>